<evidence type="ECO:0000313" key="5">
    <source>
        <dbReference type="Proteomes" id="UP000005540"/>
    </source>
</evidence>
<dbReference type="Proteomes" id="UP000005540">
    <property type="component" value="Unassembled WGS sequence"/>
</dbReference>
<comment type="caution">
    <text evidence="4">The sequence shown here is derived from an EMBL/GenBank/DDBJ whole genome shotgun (WGS) entry which is preliminary data.</text>
</comment>
<dbReference type="PANTHER" id="PTHR46401">
    <property type="entry name" value="GLYCOSYLTRANSFERASE WBBK-RELATED"/>
    <property type="match status" value="1"/>
</dbReference>
<protein>
    <submittedName>
        <fullName evidence="4">Glycosyltransferase, family 4</fullName>
    </submittedName>
</protein>
<feature type="domain" description="Glycosyl transferase family 1" evidence="2">
    <location>
        <begin position="175"/>
        <end position="328"/>
    </location>
</feature>
<keyword evidence="1 4" id="KW-0808">Transferase</keyword>
<dbReference type="Gene3D" id="3.40.50.2000">
    <property type="entry name" value="Glycogen Phosphorylase B"/>
    <property type="match status" value="2"/>
</dbReference>
<dbReference type="InterPro" id="IPR001296">
    <property type="entry name" value="Glyco_trans_1"/>
</dbReference>
<dbReference type="OrthoDB" id="9795068at2"/>
<accession>C4FLC9</accession>
<keyword evidence="5" id="KW-1185">Reference proteome</keyword>
<name>C4FLC9_9AQUI</name>
<evidence type="ECO:0000256" key="1">
    <source>
        <dbReference type="ARBA" id="ARBA00022679"/>
    </source>
</evidence>
<reference evidence="4 5" key="1">
    <citation type="submission" date="2009-04" db="EMBL/GenBank/DDBJ databases">
        <authorList>
            <person name="Reysenbach A.-L."/>
            <person name="Heidelberg J.F."/>
            <person name="Nelson W.C."/>
        </authorList>
    </citation>
    <scope>NUCLEOTIDE SEQUENCE [LARGE SCALE GENOMIC DNA]</scope>
    <source>
        <strain evidence="4 5">SS-5</strain>
    </source>
</reference>
<proteinExistence type="predicted"/>
<dbReference type="Pfam" id="PF13439">
    <property type="entry name" value="Glyco_transf_4"/>
    <property type="match status" value="1"/>
</dbReference>
<organism evidence="4 5">
    <name type="scientific">Sulfurihydrogenibium yellowstonense SS-5</name>
    <dbReference type="NCBI Taxonomy" id="432331"/>
    <lineage>
        <taxon>Bacteria</taxon>
        <taxon>Pseudomonadati</taxon>
        <taxon>Aquificota</taxon>
        <taxon>Aquificia</taxon>
        <taxon>Aquificales</taxon>
        <taxon>Hydrogenothermaceae</taxon>
        <taxon>Sulfurihydrogenibium</taxon>
    </lineage>
</organism>
<dbReference type="Pfam" id="PF00534">
    <property type="entry name" value="Glycos_transf_1"/>
    <property type="match status" value="1"/>
</dbReference>
<dbReference type="EMBL" id="ABZS01000148">
    <property type="protein sequence ID" value="EEP60121.1"/>
    <property type="molecule type" value="Genomic_DNA"/>
</dbReference>
<evidence type="ECO:0000259" key="3">
    <source>
        <dbReference type="Pfam" id="PF13439"/>
    </source>
</evidence>
<dbReference type="GO" id="GO:0016757">
    <property type="term" value="F:glycosyltransferase activity"/>
    <property type="evidence" value="ECO:0007669"/>
    <property type="project" value="InterPro"/>
</dbReference>
<dbReference type="PANTHER" id="PTHR46401:SF2">
    <property type="entry name" value="GLYCOSYLTRANSFERASE WBBK-RELATED"/>
    <property type="match status" value="1"/>
</dbReference>
<feature type="domain" description="Glycosyltransferase subfamily 4-like N-terminal" evidence="3">
    <location>
        <begin position="17"/>
        <end position="166"/>
    </location>
</feature>
<evidence type="ECO:0000259" key="2">
    <source>
        <dbReference type="Pfam" id="PF00534"/>
    </source>
</evidence>
<dbReference type="RefSeq" id="WP_007547691.1">
    <property type="nucleotide sequence ID" value="NZ_ABZS01000148.1"/>
</dbReference>
<evidence type="ECO:0000313" key="4">
    <source>
        <dbReference type="EMBL" id="EEP60121.1"/>
    </source>
</evidence>
<sequence>MKVLILNRRCIKHPEKGGAENYTYHIAKGLIEAGYSVEWFSSKTKDLKSEEVIDGIKFIRKGNELTTHFYGFMYMLNKDQDWLIIDEFNGVGYFTFFKKNSILLIHQLYEEFWNAELGFVGYIPRFLEKVFLRLYKNKKTITVSPSTQLDLRNFGFKDIEIVYNGLEYQPLDEVPKKNENLTLLYLGRLKKTKNPESAIRIFLKVKEYMKDVNLYVAGTGPLLDYLKDKYLNMEGIKFLGYVSEEEKINLIKQSHFLIVPSIREGWGQVVIQANAFGTPAVGYKVHGLVDSIKDNQTGFLVNSEDEAVKKIIDIWNNKQEYIKLCQNALNWAKNFSWDKTKSEFLKAIEEFRK</sequence>
<dbReference type="AlphaFoldDB" id="C4FLC9"/>
<gene>
    <name evidence="4" type="ORF">SULYE_1383</name>
</gene>
<dbReference type="InterPro" id="IPR028098">
    <property type="entry name" value="Glyco_trans_4-like_N"/>
</dbReference>
<dbReference type="CDD" id="cd03801">
    <property type="entry name" value="GT4_PimA-like"/>
    <property type="match status" value="1"/>
</dbReference>
<dbReference type="SUPFAM" id="SSF53756">
    <property type="entry name" value="UDP-Glycosyltransferase/glycogen phosphorylase"/>
    <property type="match status" value="1"/>
</dbReference>